<evidence type="ECO:0000259" key="1">
    <source>
        <dbReference type="PROSITE" id="PS50995"/>
    </source>
</evidence>
<keyword evidence="2" id="KW-0238">DNA-binding</keyword>
<dbReference type="InterPro" id="IPR036390">
    <property type="entry name" value="WH_DNA-bd_sf"/>
</dbReference>
<evidence type="ECO:0000313" key="3">
    <source>
        <dbReference type="Proteomes" id="UP000578449"/>
    </source>
</evidence>
<sequence>MAADIDAVGDALTRLVRVLKSGRLHDSLVNQAGVQIDRPGLAIMNVLRDAGEPRRIGQIAAELQVEGPHITRHVGHLERRGYIRRLPDPADRRAWLIEPTDAGLEAMTRCRTISSAWLRDVVADWPEEDLRELTRLVPRLADALEANVRARTADPAS</sequence>
<dbReference type="PROSITE" id="PS50995">
    <property type="entry name" value="HTH_MARR_2"/>
    <property type="match status" value="1"/>
</dbReference>
<dbReference type="PRINTS" id="PR00598">
    <property type="entry name" value="HTHMARR"/>
</dbReference>
<dbReference type="SMART" id="SM00347">
    <property type="entry name" value="HTH_MARR"/>
    <property type="match status" value="1"/>
</dbReference>
<dbReference type="Gene3D" id="1.10.10.10">
    <property type="entry name" value="Winged helix-like DNA-binding domain superfamily/Winged helix DNA-binding domain"/>
    <property type="match status" value="1"/>
</dbReference>
<dbReference type="SUPFAM" id="SSF46785">
    <property type="entry name" value="Winged helix' DNA-binding domain"/>
    <property type="match status" value="1"/>
</dbReference>
<dbReference type="AlphaFoldDB" id="A0A840NUF5"/>
<dbReference type="RefSeq" id="WP_185048034.1">
    <property type="nucleotide sequence ID" value="NZ_BAABIX010000075.1"/>
</dbReference>
<dbReference type="GO" id="GO:0003677">
    <property type="term" value="F:DNA binding"/>
    <property type="evidence" value="ECO:0007669"/>
    <property type="project" value="UniProtKB-KW"/>
</dbReference>
<dbReference type="PANTHER" id="PTHR33164:SF57">
    <property type="entry name" value="MARR-FAMILY TRANSCRIPTIONAL REGULATOR"/>
    <property type="match status" value="1"/>
</dbReference>
<comment type="caution">
    <text evidence="2">The sequence shown here is derived from an EMBL/GenBank/DDBJ whole genome shotgun (WGS) entry which is preliminary data.</text>
</comment>
<protein>
    <submittedName>
        <fullName evidence="2">DNA-binding MarR family transcriptional regulator</fullName>
    </submittedName>
</protein>
<dbReference type="GO" id="GO:0003700">
    <property type="term" value="F:DNA-binding transcription factor activity"/>
    <property type="evidence" value="ECO:0007669"/>
    <property type="project" value="InterPro"/>
</dbReference>
<dbReference type="PANTHER" id="PTHR33164">
    <property type="entry name" value="TRANSCRIPTIONAL REGULATOR, MARR FAMILY"/>
    <property type="match status" value="1"/>
</dbReference>
<evidence type="ECO:0000313" key="2">
    <source>
        <dbReference type="EMBL" id="MBB5131188.1"/>
    </source>
</evidence>
<dbReference type="Proteomes" id="UP000578449">
    <property type="component" value="Unassembled WGS sequence"/>
</dbReference>
<name>A0A840NUF5_9ACTN</name>
<dbReference type="GO" id="GO:0006950">
    <property type="term" value="P:response to stress"/>
    <property type="evidence" value="ECO:0007669"/>
    <property type="project" value="TreeGrafter"/>
</dbReference>
<organism evidence="2 3">
    <name type="scientific">Thermocatellispora tengchongensis</name>
    <dbReference type="NCBI Taxonomy" id="1073253"/>
    <lineage>
        <taxon>Bacteria</taxon>
        <taxon>Bacillati</taxon>
        <taxon>Actinomycetota</taxon>
        <taxon>Actinomycetes</taxon>
        <taxon>Streptosporangiales</taxon>
        <taxon>Streptosporangiaceae</taxon>
        <taxon>Thermocatellispora</taxon>
    </lineage>
</organism>
<dbReference type="InterPro" id="IPR039422">
    <property type="entry name" value="MarR/SlyA-like"/>
</dbReference>
<feature type="domain" description="HTH marR-type" evidence="1">
    <location>
        <begin position="5"/>
        <end position="142"/>
    </location>
</feature>
<dbReference type="InterPro" id="IPR036388">
    <property type="entry name" value="WH-like_DNA-bd_sf"/>
</dbReference>
<dbReference type="EMBL" id="JACHGN010000002">
    <property type="protein sequence ID" value="MBB5131188.1"/>
    <property type="molecule type" value="Genomic_DNA"/>
</dbReference>
<proteinExistence type="predicted"/>
<keyword evidence="3" id="KW-1185">Reference proteome</keyword>
<reference evidence="2 3" key="1">
    <citation type="submission" date="2020-08" db="EMBL/GenBank/DDBJ databases">
        <title>Genomic Encyclopedia of Type Strains, Phase IV (KMG-IV): sequencing the most valuable type-strain genomes for metagenomic binning, comparative biology and taxonomic classification.</title>
        <authorList>
            <person name="Goeker M."/>
        </authorList>
    </citation>
    <scope>NUCLEOTIDE SEQUENCE [LARGE SCALE GENOMIC DNA]</scope>
    <source>
        <strain evidence="2 3">DSM 45615</strain>
    </source>
</reference>
<dbReference type="InterPro" id="IPR000835">
    <property type="entry name" value="HTH_MarR-typ"/>
</dbReference>
<gene>
    <name evidence="2" type="ORF">HNP84_000894</name>
</gene>
<accession>A0A840NUF5</accession>
<dbReference type="Pfam" id="PF01047">
    <property type="entry name" value="MarR"/>
    <property type="match status" value="1"/>
</dbReference>